<protein>
    <submittedName>
        <fullName evidence="1">Uncharacterized protein</fullName>
    </submittedName>
</protein>
<reference evidence="1 2" key="1">
    <citation type="journal article" date="2017" name="ISME J.">
        <title>Potential for microbial H2 and metal transformations associated with novel bacteria and archaea in deep terrestrial subsurface sediments.</title>
        <authorList>
            <person name="Hernsdorf A.W."/>
            <person name="Amano Y."/>
            <person name="Miyakawa K."/>
            <person name="Ise K."/>
            <person name="Suzuki Y."/>
            <person name="Anantharaman K."/>
            <person name="Probst A."/>
            <person name="Burstein D."/>
            <person name="Thomas B.C."/>
            <person name="Banfield J.F."/>
        </authorList>
    </citation>
    <scope>NUCLEOTIDE SEQUENCE [LARGE SCALE GENOMIC DNA]</scope>
    <source>
        <strain evidence="1">HGW-Wallbacteria-1</strain>
    </source>
</reference>
<dbReference type="InterPro" id="IPR011990">
    <property type="entry name" value="TPR-like_helical_dom_sf"/>
</dbReference>
<accession>A0A2N1PRI6</accession>
<dbReference type="SUPFAM" id="SSF48452">
    <property type="entry name" value="TPR-like"/>
    <property type="match status" value="1"/>
</dbReference>
<proteinExistence type="predicted"/>
<dbReference type="AlphaFoldDB" id="A0A2N1PRI6"/>
<sequence length="158" mass="17794">MFRNLIILIILSIAIAGLGGCLTTSDLPATAIAQLALAETLVTQNKVDEAIEEYRRLTTQFPEDERASQAMYKTGELYLNYLSNWSAALDTFENLVTRYPKSAEADDALISLGHIYDYYKHDPSKAKQTYLKILNQYSSGNRAEDARAKLVNLQYRGY</sequence>
<dbReference type="Gene3D" id="1.25.40.10">
    <property type="entry name" value="Tetratricopeptide repeat domain"/>
    <property type="match status" value="1"/>
</dbReference>
<name>A0A2N1PRI6_9BACT</name>
<dbReference type="EMBL" id="PGXC01000003">
    <property type="protein sequence ID" value="PKK90950.1"/>
    <property type="molecule type" value="Genomic_DNA"/>
</dbReference>
<evidence type="ECO:0000313" key="1">
    <source>
        <dbReference type="EMBL" id="PKK90950.1"/>
    </source>
</evidence>
<gene>
    <name evidence="1" type="ORF">CVV64_04050</name>
</gene>
<organism evidence="1 2">
    <name type="scientific">Candidatus Wallbacteria bacterium HGW-Wallbacteria-1</name>
    <dbReference type="NCBI Taxonomy" id="2013854"/>
    <lineage>
        <taxon>Bacteria</taxon>
        <taxon>Candidatus Walliibacteriota</taxon>
    </lineage>
</organism>
<comment type="caution">
    <text evidence="1">The sequence shown here is derived from an EMBL/GenBank/DDBJ whole genome shotgun (WGS) entry which is preliminary data.</text>
</comment>
<dbReference type="Pfam" id="PF13432">
    <property type="entry name" value="TPR_16"/>
    <property type="match status" value="1"/>
</dbReference>
<dbReference type="PROSITE" id="PS51257">
    <property type="entry name" value="PROKAR_LIPOPROTEIN"/>
    <property type="match status" value="1"/>
</dbReference>
<dbReference type="InterPro" id="IPR019734">
    <property type="entry name" value="TPR_rpt"/>
</dbReference>
<dbReference type="Proteomes" id="UP000233256">
    <property type="component" value="Unassembled WGS sequence"/>
</dbReference>
<evidence type="ECO:0000313" key="2">
    <source>
        <dbReference type="Proteomes" id="UP000233256"/>
    </source>
</evidence>
<dbReference type="Pfam" id="PF13174">
    <property type="entry name" value="TPR_6"/>
    <property type="match status" value="1"/>
</dbReference>